<evidence type="ECO:0000313" key="1">
    <source>
        <dbReference type="EMBL" id="ELQ76962.1"/>
    </source>
</evidence>
<dbReference type="VEuPathDB" id="MicrosporidiaDB:THOM_0038"/>
<reference evidence="1 2" key="1">
    <citation type="journal article" date="2012" name="PLoS Pathog.">
        <title>The genome of the obligate intracellular parasite Trachipleistophora hominis: new insights into microsporidian genome dynamics and reductive evolution.</title>
        <authorList>
            <person name="Heinz E."/>
            <person name="Williams T.A."/>
            <person name="Nakjang S."/>
            <person name="Noel C.J."/>
            <person name="Swan D.C."/>
            <person name="Goldberg A.V."/>
            <person name="Harris S.R."/>
            <person name="Weinmaier T."/>
            <person name="Markert S."/>
            <person name="Becher D."/>
            <person name="Bernhardt J."/>
            <person name="Dagan T."/>
            <person name="Hacker C."/>
            <person name="Lucocq J.M."/>
            <person name="Schweder T."/>
            <person name="Rattei T."/>
            <person name="Hall N."/>
            <person name="Hirt R.P."/>
            <person name="Embley T.M."/>
        </authorList>
    </citation>
    <scope>NUCLEOTIDE SEQUENCE [LARGE SCALE GENOMIC DNA]</scope>
</reference>
<protein>
    <submittedName>
        <fullName evidence="1">Putative LRR containing protein</fullName>
    </submittedName>
</protein>
<dbReference type="AlphaFoldDB" id="L7K0L9"/>
<dbReference type="InParanoid" id="L7K0L9"/>
<evidence type="ECO:0000313" key="2">
    <source>
        <dbReference type="Proteomes" id="UP000011185"/>
    </source>
</evidence>
<dbReference type="EMBL" id="JH993800">
    <property type="protein sequence ID" value="ELQ76962.1"/>
    <property type="molecule type" value="Genomic_DNA"/>
</dbReference>
<dbReference type="Gene3D" id="3.80.10.10">
    <property type="entry name" value="Ribonuclease Inhibitor"/>
    <property type="match status" value="1"/>
</dbReference>
<proteinExistence type="predicted"/>
<dbReference type="Proteomes" id="UP000011185">
    <property type="component" value="Unassembled WGS sequence"/>
</dbReference>
<organism evidence="1 2">
    <name type="scientific">Trachipleistophora hominis</name>
    <name type="common">Microsporidian parasite</name>
    <dbReference type="NCBI Taxonomy" id="72359"/>
    <lineage>
        <taxon>Eukaryota</taxon>
        <taxon>Fungi</taxon>
        <taxon>Fungi incertae sedis</taxon>
        <taxon>Microsporidia</taxon>
        <taxon>Pleistophoridae</taxon>
        <taxon>Trachipleistophora</taxon>
    </lineage>
</organism>
<sequence length="261" mass="30712">MLISSTVHNDLYQDITECEIALFLKAYIVNDYDFVDNGVLERQCMLLSNVIMNKVFYGSFDYSMKIRLTYLNLEDFELDERNVKMLKFFNLKTLILSGCSIKGDFFLYLPVYLKTLKLRSTPIIDDVWFRDDKSLCFTMKGFRSHQNLKSLVLNDRFLRVGSLFNNLPVHLELLEFVLCVKDVRLKLVRNFTKICLKSFTVKLIQDYDVKSPIEDSMKRDEIRISSFSQFAGFIEFEKLVELKFEVDGEVMVLDTESYEIK</sequence>
<dbReference type="HOGENOM" id="CLU_1066289_0_0_1"/>
<gene>
    <name evidence="1" type="ORF">THOM_0038</name>
</gene>
<keyword evidence="2" id="KW-1185">Reference proteome</keyword>
<dbReference type="SUPFAM" id="SSF52047">
    <property type="entry name" value="RNI-like"/>
    <property type="match status" value="1"/>
</dbReference>
<name>L7K0L9_TRAHO</name>
<dbReference type="InterPro" id="IPR032675">
    <property type="entry name" value="LRR_dom_sf"/>
</dbReference>
<accession>L7K0L9</accession>